<dbReference type="PANTHER" id="PTHR43648:SF1">
    <property type="entry name" value="ELECTRON TRANSFER FLAVOPROTEIN BETA SUBUNIT LYSINE METHYLTRANSFERASE"/>
    <property type="match status" value="1"/>
</dbReference>
<dbReference type="Proteomes" id="UP000524246">
    <property type="component" value="Unassembled WGS sequence"/>
</dbReference>
<dbReference type="InterPro" id="IPR029063">
    <property type="entry name" value="SAM-dependent_MTases_sf"/>
</dbReference>
<accession>A0A7X9ILP5</accession>
<reference evidence="3 4" key="1">
    <citation type="journal article" date="2020" name="Biotechnol. Biofuels">
        <title>New insights from the biogas microbiome by comprehensive genome-resolved metagenomics of nearly 1600 species originating from multiple anaerobic digesters.</title>
        <authorList>
            <person name="Campanaro S."/>
            <person name="Treu L."/>
            <person name="Rodriguez-R L.M."/>
            <person name="Kovalovszki A."/>
            <person name="Ziels R.M."/>
            <person name="Maus I."/>
            <person name="Zhu X."/>
            <person name="Kougias P.G."/>
            <person name="Basile A."/>
            <person name="Luo G."/>
            <person name="Schluter A."/>
            <person name="Konstantinidis K.T."/>
            <person name="Angelidaki I."/>
        </authorList>
    </citation>
    <scope>NUCLEOTIDE SEQUENCE [LARGE SCALE GENOMIC DNA]</scope>
    <source>
        <strain evidence="3">AS27yjCOA_65</strain>
    </source>
</reference>
<dbReference type="Pfam" id="PF06325">
    <property type="entry name" value="PrmA"/>
    <property type="match status" value="1"/>
</dbReference>
<dbReference type="GO" id="GO:0032259">
    <property type="term" value="P:methylation"/>
    <property type="evidence" value="ECO:0007669"/>
    <property type="project" value="UniProtKB-KW"/>
</dbReference>
<dbReference type="GO" id="GO:0008276">
    <property type="term" value="F:protein methyltransferase activity"/>
    <property type="evidence" value="ECO:0007669"/>
    <property type="project" value="TreeGrafter"/>
</dbReference>
<evidence type="ECO:0000256" key="2">
    <source>
        <dbReference type="ARBA" id="ARBA00022679"/>
    </source>
</evidence>
<comment type="caution">
    <text evidence="3">The sequence shown here is derived from an EMBL/GenBank/DDBJ whole genome shotgun (WGS) entry which is preliminary data.</text>
</comment>
<dbReference type="EMBL" id="JAAZON010000664">
    <property type="protein sequence ID" value="NMC64394.1"/>
    <property type="molecule type" value="Genomic_DNA"/>
</dbReference>
<dbReference type="SUPFAM" id="SSF53335">
    <property type="entry name" value="S-adenosyl-L-methionine-dependent methyltransferases"/>
    <property type="match status" value="1"/>
</dbReference>
<gene>
    <name evidence="3" type="ORF">GYA55_14615</name>
</gene>
<organism evidence="3 4">
    <name type="scientific">SAR324 cluster bacterium</name>
    <dbReference type="NCBI Taxonomy" id="2024889"/>
    <lineage>
        <taxon>Bacteria</taxon>
        <taxon>Deltaproteobacteria</taxon>
        <taxon>SAR324 cluster</taxon>
    </lineage>
</organism>
<proteinExistence type="predicted"/>
<dbReference type="CDD" id="cd02440">
    <property type="entry name" value="AdoMet_MTases"/>
    <property type="match status" value="1"/>
</dbReference>
<evidence type="ECO:0000256" key="1">
    <source>
        <dbReference type="ARBA" id="ARBA00022603"/>
    </source>
</evidence>
<dbReference type="Gene3D" id="3.40.50.150">
    <property type="entry name" value="Vaccinia Virus protein VP39"/>
    <property type="match status" value="1"/>
</dbReference>
<name>A0A7X9ILP5_9DELT</name>
<dbReference type="PANTHER" id="PTHR43648">
    <property type="entry name" value="ELECTRON TRANSFER FLAVOPROTEIN BETA SUBUNIT LYSINE METHYLTRANSFERASE"/>
    <property type="match status" value="1"/>
</dbReference>
<sequence>MPKESWKIKLKAAQPDELAALLIQSGASGAEIESSDFLSCYVYCTEAEARDYIKKAVQQGAKFSSIEKLLEENWVALCEDVWKTRVVEKFTIRLVSEAFEEIMQPNSENQILIIPGTGFGTGHHASTELALKLLQQEEISKNPPITALDVGTGSGILAIACEKLYASKIIAFDNDFCALRNATENIHLNHCQNIEIFAGEIDALFCRKYDLIFANIYAEVLIAMQKQFSALSNTGSRLILSGIRNDLKDAVFNAFMEGNWTCLRAEEKDGWAAFLLNALS</sequence>
<dbReference type="InterPro" id="IPR050078">
    <property type="entry name" value="Ribosomal_L11_MeTrfase_PrmA"/>
</dbReference>
<evidence type="ECO:0000313" key="3">
    <source>
        <dbReference type="EMBL" id="NMC64394.1"/>
    </source>
</evidence>
<evidence type="ECO:0000313" key="4">
    <source>
        <dbReference type="Proteomes" id="UP000524246"/>
    </source>
</evidence>
<keyword evidence="1 3" id="KW-0489">Methyltransferase</keyword>
<dbReference type="AlphaFoldDB" id="A0A7X9ILP5"/>
<keyword evidence="2 3" id="KW-0808">Transferase</keyword>
<protein>
    <submittedName>
        <fullName evidence="3">Methyltransferase</fullName>
    </submittedName>
</protein>